<evidence type="ECO:0000256" key="4">
    <source>
        <dbReference type="ARBA" id="ARBA00022989"/>
    </source>
</evidence>
<accession>A0A369TJR7</accession>
<comment type="subcellular location">
    <subcellularLocation>
        <location evidence="1">Cell membrane</location>
        <topology evidence="1">Multi-pass membrane protein</topology>
    </subcellularLocation>
</comment>
<keyword evidence="4 6" id="KW-1133">Transmembrane helix</keyword>
<comment type="caution">
    <text evidence="7">The sequence shown here is derived from an EMBL/GenBank/DDBJ whole genome shotgun (WGS) entry which is preliminary data.</text>
</comment>
<evidence type="ECO:0000313" key="8">
    <source>
        <dbReference type="Proteomes" id="UP000253941"/>
    </source>
</evidence>
<dbReference type="EMBL" id="QPMH01000003">
    <property type="protein sequence ID" value="RDD63146.1"/>
    <property type="molecule type" value="Genomic_DNA"/>
</dbReference>
<feature type="transmembrane region" description="Helical" evidence="6">
    <location>
        <begin position="153"/>
        <end position="171"/>
    </location>
</feature>
<dbReference type="InterPro" id="IPR001851">
    <property type="entry name" value="ABC_transp_permease"/>
</dbReference>
<dbReference type="AlphaFoldDB" id="A0A369TJR7"/>
<dbReference type="RefSeq" id="WP_114581097.1">
    <property type="nucleotide sequence ID" value="NZ_QPMH01000003.1"/>
</dbReference>
<keyword evidence="3 6" id="KW-0812">Transmembrane</keyword>
<dbReference type="Proteomes" id="UP000253941">
    <property type="component" value="Unassembled WGS sequence"/>
</dbReference>
<evidence type="ECO:0000256" key="1">
    <source>
        <dbReference type="ARBA" id="ARBA00004651"/>
    </source>
</evidence>
<feature type="transmembrane region" description="Helical" evidence="6">
    <location>
        <begin position="32"/>
        <end position="50"/>
    </location>
</feature>
<dbReference type="Pfam" id="PF02653">
    <property type="entry name" value="BPD_transp_2"/>
    <property type="match status" value="1"/>
</dbReference>
<protein>
    <submittedName>
        <fullName evidence="7">Branched-chain amino acid ABC transporter permease</fullName>
    </submittedName>
</protein>
<dbReference type="CDD" id="cd06581">
    <property type="entry name" value="TM_PBP1_LivM_like"/>
    <property type="match status" value="1"/>
</dbReference>
<keyword evidence="5 6" id="KW-0472">Membrane</keyword>
<gene>
    <name evidence="7" type="ORF">DRB17_05110</name>
</gene>
<evidence type="ECO:0000256" key="2">
    <source>
        <dbReference type="ARBA" id="ARBA00022475"/>
    </source>
</evidence>
<feature type="transmembrane region" description="Helical" evidence="6">
    <location>
        <begin position="298"/>
        <end position="315"/>
    </location>
</feature>
<feature type="transmembrane region" description="Helical" evidence="6">
    <location>
        <begin position="126"/>
        <end position="146"/>
    </location>
</feature>
<organism evidence="7 8">
    <name type="scientific">Ferruginivarius sediminum</name>
    <dbReference type="NCBI Taxonomy" id="2661937"/>
    <lineage>
        <taxon>Bacteria</taxon>
        <taxon>Pseudomonadati</taxon>
        <taxon>Pseudomonadota</taxon>
        <taxon>Alphaproteobacteria</taxon>
        <taxon>Rhodospirillales</taxon>
        <taxon>Rhodospirillaceae</taxon>
        <taxon>Ferruginivarius</taxon>
    </lineage>
</organism>
<feature type="transmembrane region" description="Helical" evidence="6">
    <location>
        <begin position="87"/>
        <end position="106"/>
    </location>
</feature>
<sequence length="415" mass="44950">MDQALVAKSVFLAVPLLLLGLKLVPLRWALRIPVALVGAFVLALIISNLLPSGKLSYLVSFSIMAGIYAILTLGLNTQWGFTGHLNFGIAGFFAVGAFTSALFTTAAPTGVMAQYTQQAFGFEAPFLIGILAAAIVSGFVAFLIAIPVLRLRMDFLAIATIGIAEIIRLIFQNERWLANGPQPLRGIPRPLHCLFDEPSCAPGPLATLLQPLEPRDYIYFYLCVVTVLLALTYLLVETATRSPWGRVLRAVRDEEQSAAMNGKNITSFRIQSFVVGAAVMGLGGGLYAHYAVTIDYSHFNPLFATFIVWVMLMLGGSGNNKGAILGAFIIWGVWSGTAFLTGMIEPTLAQISQDLPARSAYLRWLLVAILLAGIVLYRPQGLIAEEKVVSRFLAKTGIGRGRRKQAREEEAETAS</sequence>
<evidence type="ECO:0000256" key="5">
    <source>
        <dbReference type="ARBA" id="ARBA00023136"/>
    </source>
</evidence>
<keyword evidence="2" id="KW-1003">Cell membrane</keyword>
<dbReference type="PANTHER" id="PTHR30482:SF10">
    <property type="entry name" value="HIGH-AFFINITY BRANCHED-CHAIN AMINO ACID TRANSPORT PROTEIN BRAE"/>
    <property type="match status" value="1"/>
</dbReference>
<feature type="transmembrane region" description="Helical" evidence="6">
    <location>
        <begin position="273"/>
        <end position="292"/>
    </location>
</feature>
<feature type="transmembrane region" description="Helical" evidence="6">
    <location>
        <begin position="56"/>
        <end position="75"/>
    </location>
</feature>
<name>A0A369TJR7_9PROT</name>
<dbReference type="GO" id="GO:0005886">
    <property type="term" value="C:plasma membrane"/>
    <property type="evidence" value="ECO:0007669"/>
    <property type="project" value="UniProtKB-SubCell"/>
</dbReference>
<dbReference type="PANTHER" id="PTHR30482">
    <property type="entry name" value="HIGH-AFFINITY BRANCHED-CHAIN AMINO ACID TRANSPORT SYSTEM PERMEASE"/>
    <property type="match status" value="1"/>
</dbReference>
<evidence type="ECO:0000256" key="6">
    <source>
        <dbReference type="SAM" id="Phobius"/>
    </source>
</evidence>
<proteinExistence type="predicted"/>
<evidence type="ECO:0000256" key="3">
    <source>
        <dbReference type="ARBA" id="ARBA00022692"/>
    </source>
</evidence>
<keyword evidence="8" id="KW-1185">Reference proteome</keyword>
<dbReference type="GO" id="GO:0015658">
    <property type="term" value="F:branched-chain amino acid transmembrane transporter activity"/>
    <property type="evidence" value="ECO:0007669"/>
    <property type="project" value="InterPro"/>
</dbReference>
<dbReference type="InterPro" id="IPR043428">
    <property type="entry name" value="LivM-like"/>
</dbReference>
<feature type="transmembrane region" description="Helical" evidence="6">
    <location>
        <begin position="218"/>
        <end position="236"/>
    </location>
</feature>
<evidence type="ECO:0000313" key="7">
    <source>
        <dbReference type="EMBL" id="RDD63146.1"/>
    </source>
</evidence>
<reference evidence="7 8" key="1">
    <citation type="submission" date="2018-07" db="EMBL/GenBank/DDBJ databases">
        <title>Venubactetium sediminum gen. nov., sp. nov., isolated from a marine solar saltern.</title>
        <authorList>
            <person name="Wang S."/>
        </authorList>
    </citation>
    <scope>NUCLEOTIDE SEQUENCE [LARGE SCALE GENOMIC DNA]</scope>
    <source>
        <strain evidence="7 8">WD2A32</strain>
    </source>
</reference>
<feature type="transmembrane region" description="Helical" evidence="6">
    <location>
        <begin position="360"/>
        <end position="377"/>
    </location>
</feature>
<feature type="transmembrane region" description="Helical" evidence="6">
    <location>
        <begin position="322"/>
        <end position="340"/>
    </location>
</feature>
<feature type="transmembrane region" description="Helical" evidence="6">
    <location>
        <begin position="6"/>
        <end position="25"/>
    </location>
</feature>